<keyword evidence="3" id="KW-1185">Reference proteome</keyword>
<dbReference type="EMBL" id="JACHMP010000001">
    <property type="protein sequence ID" value="MBB5819478.1"/>
    <property type="molecule type" value="Genomic_DNA"/>
</dbReference>
<feature type="transmembrane region" description="Helical" evidence="1">
    <location>
        <begin position="20"/>
        <end position="44"/>
    </location>
</feature>
<dbReference type="Proteomes" id="UP000540685">
    <property type="component" value="Unassembled WGS sequence"/>
</dbReference>
<organism evidence="2 3">
    <name type="scientific">Streptosporangium becharense</name>
    <dbReference type="NCBI Taxonomy" id="1816182"/>
    <lineage>
        <taxon>Bacteria</taxon>
        <taxon>Bacillati</taxon>
        <taxon>Actinomycetota</taxon>
        <taxon>Actinomycetes</taxon>
        <taxon>Streptosporangiales</taxon>
        <taxon>Streptosporangiaceae</taxon>
        <taxon>Streptosporangium</taxon>
    </lineage>
</organism>
<feature type="transmembrane region" description="Helical" evidence="1">
    <location>
        <begin position="64"/>
        <end position="87"/>
    </location>
</feature>
<proteinExistence type="predicted"/>
<dbReference type="AlphaFoldDB" id="A0A7W9MGK5"/>
<evidence type="ECO:0000313" key="2">
    <source>
        <dbReference type="EMBL" id="MBB5819478.1"/>
    </source>
</evidence>
<evidence type="ECO:0000313" key="3">
    <source>
        <dbReference type="Proteomes" id="UP000540685"/>
    </source>
</evidence>
<keyword evidence="1" id="KW-0812">Transmembrane</keyword>
<protein>
    <recommendedName>
        <fullName evidence="4">DUF4190 domain-containing protein</fullName>
    </recommendedName>
</protein>
<comment type="caution">
    <text evidence="2">The sequence shown here is derived from an EMBL/GenBank/DDBJ whole genome shotgun (WGS) entry which is preliminary data.</text>
</comment>
<evidence type="ECO:0000256" key="1">
    <source>
        <dbReference type="SAM" id="Phobius"/>
    </source>
</evidence>
<sequence length="136" mass="14326">MTLPVQVRPADGAGRRALWLAFAAAVMTLMFPLAGLVLSVFALVSSIRAIPALRSVPKPIGTAVAGVVLSAAALLVSAGVTAMQFYFGEELTAYTECSRGAGTVASQNDCVEQLERAMEKKMPFVQPGQLQFPFPP</sequence>
<gene>
    <name evidence="2" type="ORF">F4562_002540</name>
</gene>
<keyword evidence="1" id="KW-1133">Transmembrane helix</keyword>
<dbReference type="RefSeq" id="WP_184538447.1">
    <property type="nucleotide sequence ID" value="NZ_JACHMP010000001.1"/>
</dbReference>
<reference evidence="2 3" key="1">
    <citation type="submission" date="2020-08" db="EMBL/GenBank/DDBJ databases">
        <title>Sequencing the genomes of 1000 actinobacteria strains.</title>
        <authorList>
            <person name="Klenk H.-P."/>
        </authorList>
    </citation>
    <scope>NUCLEOTIDE SEQUENCE [LARGE SCALE GENOMIC DNA]</scope>
    <source>
        <strain evidence="2 3">DSM 46887</strain>
    </source>
</reference>
<keyword evidence="1" id="KW-0472">Membrane</keyword>
<evidence type="ECO:0008006" key="4">
    <source>
        <dbReference type="Google" id="ProtNLM"/>
    </source>
</evidence>
<accession>A0A7W9MGK5</accession>
<name>A0A7W9MGK5_9ACTN</name>